<evidence type="ECO:0000313" key="6">
    <source>
        <dbReference type="Proteomes" id="UP000005267"/>
    </source>
</evidence>
<dbReference type="PROSITE" id="PS50932">
    <property type="entry name" value="HTH_LACI_2"/>
    <property type="match status" value="1"/>
</dbReference>
<dbReference type="CDD" id="cd01392">
    <property type="entry name" value="HTH_LacI"/>
    <property type="match status" value="1"/>
</dbReference>
<evidence type="ECO:0000256" key="2">
    <source>
        <dbReference type="ARBA" id="ARBA00023125"/>
    </source>
</evidence>
<dbReference type="STRING" id="1036672.TKWG_05215"/>
<keyword evidence="3" id="KW-0804">Transcription</keyword>
<dbReference type="InterPro" id="IPR025997">
    <property type="entry name" value="SBP_2_dom"/>
</dbReference>
<dbReference type="KEGG" id="aka:TKWG_05215"/>
<dbReference type="CDD" id="cd06307">
    <property type="entry name" value="PBP1_sugar_binding"/>
    <property type="match status" value="1"/>
</dbReference>
<dbReference type="AlphaFoldDB" id="I3U959"/>
<feature type="domain" description="HTH lacI-type" evidence="4">
    <location>
        <begin position="17"/>
        <end position="62"/>
    </location>
</feature>
<dbReference type="InterPro" id="IPR000843">
    <property type="entry name" value="HTH_LacI"/>
</dbReference>
<dbReference type="Gene3D" id="3.40.50.2300">
    <property type="match status" value="2"/>
</dbReference>
<keyword evidence="6" id="KW-1185">Reference proteome</keyword>
<accession>I3U959</accession>
<dbReference type="GO" id="GO:0000976">
    <property type="term" value="F:transcription cis-regulatory region binding"/>
    <property type="evidence" value="ECO:0007669"/>
    <property type="project" value="TreeGrafter"/>
</dbReference>
<dbReference type="PANTHER" id="PTHR30146">
    <property type="entry name" value="LACI-RELATED TRANSCRIPTIONAL REPRESSOR"/>
    <property type="match status" value="1"/>
</dbReference>
<dbReference type="Gene3D" id="1.10.260.40">
    <property type="entry name" value="lambda repressor-like DNA-binding domains"/>
    <property type="match status" value="1"/>
</dbReference>
<dbReference type="Pfam" id="PF00356">
    <property type="entry name" value="LacI"/>
    <property type="match status" value="1"/>
</dbReference>
<evidence type="ECO:0000256" key="1">
    <source>
        <dbReference type="ARBA" id="ARBA00023015"/>
    </source>
</evidence>
<gene>
    <name evidence="5" type="ordered locus">TKWG_05215</name>
</gene>
<sequence length="410" mass="44687">MMVFDVMKNSEKAASRANIADIAKLANVSTATVDRVLNHRSGVREATVQRVLRAAAELAYLPENDLYAALTPSAMRISFVLPKGTNRFIRMLGDTITYSQDSWTPYNVKCRVDYVEGFNPEALAASLKKQAERADCVACMAIEHPLVRDAIEELVDKGKHVITLITDISNTGRAAYIGLDNRAAGRTAAYLIARFIGARPAKVAMIAGSLSYRAHEEREMGFLYMFKELFPTVEVVGLREGLDSAEENYRLTRQLLEQSPDLAGIYNIGGASDGVAKALKEAGLAHKVVFIGHGLTPDTRALLIDGTMDAVITQNPQSSTMNCIRIFANLRDRRPVMSGIDPVQSQIIFRENLPDHTGAHKLAAPCHPFIAPAINGPARQRYTAGMVTSGLAEDTGTGVLATFMTMESNE</sequence>
<keyword evidence="2" id="KW-0238">DNA-binding</keyword>
<reference evidence="5 6" key="1">
    <citation type="journal article" date="2011" name="J. Bacteriol.">
        <title>Whole-genome shotgun sequencing of the sulfur-oxidizing chemoautotroph Tetrathiobacter kashmirensis.</title>
        <authorList>
            <person name="Ghosh W."/>
            <person name="George A."/>
            <person name="Agarwal A."/>
            <person name="Raj P."/>
            <person name="Alam M."/>
            <person name="Pyne P."/>
            <person name="Das Gupta S.K."/>
        </authorList>
    </citation>
    <scope>NUCLEOTIDE SEQUENCE [LARGE SCALE GENOMIC DNA]</scope>
    <source>
        <strain evidence="5 6">WT001</strain>
    </source>
</reference>
<name>I3U959_ADVKW</name>
<dbReference type="InterPro" id="IPR028082">
    <property type="entry name" value="Peripla_BP_I"/>
</dbReference>
<protein>
    <submittedName>
        <fullName evidence="5">LacI family transcriptional regulator</fullName>
    </submittedName>
</protein>
<dbReference type="SMART" id="SM00354">
    <property type="entry name" value="HTH_LACI"/>
    <property type="match status" value="1"/>
</dbReference>
<evidence type="ECO:0000313" key="5">
    <source>
        <dbReference type="EMBL" id="AFK61547.1"/>
    </source>
</evidence>
<organism evidence="5 6">
    <name type="scientific">Advenella kashmirensis (strain DSM 17095 / LMG 22695 / WT001)</name>
    <name type="common">Tetrathiobacter kashmirensis</name>
    <dbReference type="NCBI Taxonomy" id="1036672"/>
    <lineage>
        <taxon>Bacteria</taxon>
        <taxon>Pseudomonadati</taxon>
        <taxon>Pseudomonadota</taxon>
        <taxon>Betaproteobacteria</taxon>
        <taxon>Burkholderiales</taxon>
        <taxon>Alcaligenaceae</taxon>
    </lineage>
</organism>
<evidence type="ECO:0000256" key="3">
    <source>
        <dbReference type="ARBA" id="ARBA00023163"/>
    </source>
</evidence>
<keyword evidence="1" id="KW-0805">Transcription regulation</keyword>
<dbReference type="Proteomes" id="UP000005267">
    <property type="component" value="Chromosome"/>
</dbReference>
<dbReference type="Pfam" id="PF13407">
    <property type="entry name" value="Peripla_BP_4"/>
    <property type="match status" value="1"/>
</dbReference>
<dbReference type="SUPFAM" id="SSF47413">
    <property type="entry name" value="lambda repressor-like DNA-binding domains"/>
    <property type="match status" value="1"/>
</dbReference>
<evidence type="ECO:0000259" key="4">
    <source>
        <dbReference type="PROSITE" id="PS50932"/>
    </source>
</evidence>
<dbReference type="HOGENOM" id="CLU_037628_0_0_4"/>
<dbReference type="GO" id="GO:0003700">
    <property type="term" value="F:DNA-binding transcription factor activity"/>
    <property type="evidence" value="ECO:0007669"/>
    <property type="project" value="TreeGrafter"/>
</dbReference>
<reference evidence="6" key="2">
    <citation type="journal article" date="2013" name="PLoS ONE">
        <title>Genome implosion elicits host-confinement in Alcaligenaceae: evidence from the comparative genomics of Tetrathiobacter kashmirensis, a pathogen in the making.</title>
        <authorList>
            <person name="Ghosh W."/>
            <person name="Alam M."/>
            <person name="Roy C."/>
            <person name="Pyne P."/>
            <person name="George A."/>
            <person name="Chakraborty R."/>
            <person name="Majumder S."/>
            <person name="Agarwal A."/>
            <person name="Chakraborty S."/>
            <person name="Majumdar S."/>
            <person name="Gupta S.K."/>
        </authorList>
    </citation>
    <scope>NUCLEOTIDE SEQUENCE [LARGE SCALE GENOMIC DNA]</scope>
    <source>
        <strain evidence="6">WT001</strain>
    </source>
</reference>
<dbReference type="PANTHER" id="PTHR30146:SF152">
    <property type="entry name" value="TRANSCRIPTIONAL REGULATORY PROTEIN"/>
    <property type="match status" value="1"/>
</dbReference>
<dbReference type="EMBL" id="CP003555">
    <property type="protein sequence ID" value="AFK61547.1"/>
    <property type="molecule type" value="Genomic_DNA"/>
</dbReference>
<proteinExistence type="predicted"/>
<dbReference type="InterPro" id="IPR010982">
    <property type="entry name" value="Lambda_DNA-bd_dom_sf"/>
</dbReference>
<dbReference type="SUPFAM" id="SSF53822">
    <property type="entry name" value="Periplasmic binding protein-like I"/>
    <property type="match status" value="1"/>
</dbReference>
<dbReference type="PROSITE" id="PS00356">
    <property type="entry name" value="HTH_LACI_1"/>
    <property type="match status" value="1"/>
</dbReference>